<reference evidence="2" key="1">
    <citation type="submission" date="2014-08" db="EMBL/GenBank/DDBJ databases">
        <authorList>
            <person name="Moulin L."/>
        </authorList>
    </citation>
    <scope>NUCLEOTIDE SEQUENCE [LARGE SCALE GENOMIC DNA]</scope>
</reference>
<evidence type="ECO:0000313" key="2">
    <source>
        <dbReference type="Proteomes" id="UP000045285"/>
    </source>
</evidence>
<sequence>MQRMVGHFSAETKSILAGETLFVEDHGVSVQPPLPATNIAGRLIKSLSPYLDRCRLEHYAFESESNGSRFQLANNPSSKPPSLKGGIDPYTLEFCDFIADRLQSAHSCELGTNMRNYEVSARFDICFSDIA</sequence>
<proteinExistence type="predicted"/>
<dbReference type="AlphaFoldDB" id="A0A090DUY5"/>
<gene>
    <name evidence="1" type="ORF">MPL3356_340008</name>
</gene>
<name>A0A090DUY5_MESPL</name>
<organism evidence="1 2">
    <name type="scientific">Mesorhizobium plurifarium</name>
    <dbReference type="NCBI Taxonomy" id="69974"/>
    <lineage>
        <taxon>Bacteria</taxon>
        <taxon>Pseudomonadati</taxon>
        <taxon>Pseudomonadota</taxon>
        <taxon>Alphaproteobacteria</taxon>
        <taxon>Hyphomicrobiales</taxon>
        <taxon>Phyllobacteriaceae</taxon>
        <taxon>Mesorhizobium</taxon>
    </lineage>
</organism>
<dbReference type="EMBL" id="CCMZ01000028">
    <property type="protein sequence ID" value="CDX20761.1"/>
    <property type="molecule type" value="Genomic_DNA"/>
</dbReference>
<keyword evidence="2" id="KW-1185">Reference proteome</keyword>
<accession>A0A090DUY5</accession>
<protein>
    <submittedName>
        <fullName evidence="1">Uncharacterized protein</fullName>
    </submittedName>
</protein>
<evidence type="ECO:0000313" key="1">
    <source>
        <dbReference type="EMBL" id="CDX20761.1"/>
    </source>
</evidence>
<dbReference type="Proteomes" id="UP000045285">
    <property type="component" value="Unassembled WGS sequence"/>
</dbReference>